<accession>A0A9P0E0I8</accession>
<sequence>MYKNSGSPCPTGKKSGYYPYNCVT</sequence>
<proteinExistence type="predicted"/>
<dbReference type="EMBL" id="OV725077">
    <property type="protein sequence ID" value="CAH1390142.1"/>
    <property type="molecule type" value="Genomic_DNA"/>
</dbReference>
<organism evidence="1 2">
    <name type="scientific">Nezara viridula</name>
    <name type="common">Southern green stink bug</name>
    <name type="synonym">Cimex viridulus</name>
    <dbReference type="NCBI Taxonomy" id="85310"/>
    <lineage>
        <taxon>Eukaryota</taxon>
        <taxon>Metazoa</taxon>
        <taxon>Ecdysozoa</taxon>
        <taxon>Arthropoda</taxon>
        <taxon>Hexapoda</taxon>
        <taxon>Insecta</taxon>
        <taxon>Pterygota</taxon>
        <taxon>Neoptera</taxon>
        <taxon>Paraneoptera</taxon>
        <taxon>Hemiptera</taxon>
        <taxon>Heteroptera</taxon>
        <taxon>Panheteroptera</taxon>
        <taxon>Pentatomomorpha</taxon>
        <taxon>Pentatomoidea</taxon>
        <taxon>Pentatomidae</taxon>
        <taxon>Pentatominae</taxon>
        <taxon>Nezara</taxon>
    </lineage>
</organism>
<evidence type="ECO:0000313" key="2">
    <source>
        <dbReference type="Proteomes" id="UP001152798"/>
    </source>
</evidence>
<protein>
    <submittedName>
        <fullName evidence="1">Uncharacterized protein</fullName>
    </submittedName>
</protein>
<dbReference type="AlphaFoldDB" id="A0A9P0E0I8"/>
<reference evidence="1" key="1">
    <citation type="submission" date="2022-01" db="EMBL/GenBank/DDBJ databases">
        <authorList>
            <person name="King R."/>
        </authorList>
    </citation>
    <scope>NUCLEOTIDE SEQUENCE</scope>
</reference>
<keyword evidence="2" id="KW-1185">Reference proteome</keyword>
<name>A0A9P0E0I8_NEZVI</name>
<dbReference type="Proteomes" id="UP001152798">
    <property type="component" value="Chromosome 1"/>
</dbReference>
<gene>
    <name evidence="1" type="ORF">NEZAVI_LOCUS1392</name>
</gene>
<evidence type="ECO:0000313" key="1">
    <source>
        <dbReference type="EMBL" id="CAH1390142.1"/>
    </source>
</evidence>